<reference evidence="1 2" key="1">
    <citation type="submission" date="2014-07" db="EMBL/GenBank/DDBJ databases">
        <title>Complete Genome of Citrobacter freundii Myophage Miller.</title>
        <authorList>
            <person name="Hwang K."/>
            <person name="Luna A.J."/>
            <person name="Hernandez A.C."/>
            <person name="Everett G.F.K."/>
        </authorList>
    </citation>
    <scope>NUCLEOTIDE SEQUENCE [LARGE SCALE GENOMIC DNA]</scope>
</reference>
<gene>
    <name evidence="1" type="ORF">CPTMiller_00109</name>
</gene>
<sequence>MIDVIRVKLPCGVKRFPMFTVRDQLSFLLTSADMEGKTLTEQQQILDEILDILYPGYSKTEQENIFTKVYCVSFGKNVIKIRIKNKDSYAETFMQVKDYELQNEYALDDSLTLGFRFPKHRKNSEELFLECIQYVKQNDNRYEWEALDEDTKNAILDLVSITDMENIVKMLRKSCHVVVRDLEFSDLLTLYKILFNKSELNEFFKTNYLLNKNEVHIEPIMNASPMERSIYVAILAEDLKQRQNTNA</sequence>
<dbReference type="Proteomes" id="UP000201263">
    <property type="component" value="Segment"/>
</dbReference>
<dbReference type="GeneID" id="22113581"/>
<evidence type="ECO:0000313" key="1">
    <source>
        <dbReference type="EMBL" id="AIK68045.1"/>
    </source>
</evidence>
<dbReference type="InterPro" id="IPR024364">
    <property type="entry name" value="Baseplate_phage_T4-like"/>
</dbReference>
<accession>A0A076YL07</accession>
<organism evidence="1 2">
    <name type="scientific">Citrobacter phage Miller</name>
    <dbReference type="NCBI Taxonomy" id="1527524"/>
    <lineage>
        <taxon>Viruses</taxon>
        <taxon>Duplodnaviria</taxon>
        <taxon>Heunggongvirae</taxon>
        <taxon>Uroviricota</taxon>
        <taxon>Caudoviricetes</taxon>
        <taxon>Pantevenvirales</taxon>
        <taxon>Straboviridae</taxon>
        <taxon>Pseudotevenvirus</taxon>
        <taxon>Pseudotevenvirus miller</taxon>
    </lineage>
</organism>
<protein>
    <submittedName>
        <fullName evidence="1">Base plate assembly protein</fullName>
    </submittedName>
</protein>
<dbReference type="Pfam" id="PF12322">
    <property type="entry name" value="T4_baseplate"/>
    <property type="match status" value="1"/>
</dbReference>
<name>A0A076YL07_9CAUD</name>
<proteinExistence type="predicted"/>
<dbReference type="RefSeq" id="YP_009097711.1">
    <property type="nucleotide sequence ID" value="NC_025414.1"/>
</dbReference>
<dbReference type="KEGG" id="vg:22113581"/>
<evidence type="ECO:0000313" key="2">
    <source>
        <dbReference type="Proteomes" id="UP000201263"/>
    </source>
</evidence>
<dbReference type="EMBL" id="KM236237">
    <property type="protein sequence ID" value="AIK68045.1"/>
    <property type="molecule type" value="Genomic_DNA"/>
</dbReference>
<keyword evidence="2" id="KW-1185">Reference proteome</keyword>